<dbReference type="InterPro" id="IPR040079">
    <property type="entry name" value="Glutathione_S-Trfase"/>
</dbReference>
<dbReference type="SUPFAM" id="SSF52833">
    <property type="entry name" value="Thioredoxin-like"/>
    <property type="match status" value="1"/>
</dbReference>
<evidence type="ECO:0000259" key="2">
    <source>
        <dbReference type="PROSITE" id="PS50405"/>
    </source>
</evidence>
<gene>
    <name evidence="3" type="primary">gst1</name>
    <name evidence="3" type="ORF">GCM10011320_04890</name>
</gene>
<dbReference type="InterPro" id="IPR036282">
    <property type="entry name" value="Glutathione-S-Trfase_C_sf"/>
</dbReference>
<dbReference type="PROSITE" id="PS50404">
    <property type="entry name" value="GST_NTER"/>
    <property type="match status" value="1"/>
</dbReference>
<dbReference type="InterPro" id="IPR036249">
    <property type="entry name" value="Thioredoxin-like_sf"/>
</dbReference>
<dbReference type="SUPFAM" id="SSF47616">
    <property type="entry name" value="GST C-terminal domain-like"/>
    <property type="match status" value="1"/>
</dbReference>
<dbReference type="RefSeq" id="WP_188965310.1">
    <property type="nucleotide sequence ID" value="NZ_BMKW01000001.1"/>
</dbReference>
<evidence type="ECO:0000313" key="4">
    <source>
        <dbReference type="Proteomes" id="UP000661507"/>
    </source>
</evidence>
<dbReference type="Gene3D" id="3.40.30.10">
    <property type="entry name" value="Glutaredoxin"/>
    <property type="match status" value="1"/>
</dbReference>
<protein>
    <submittedName>
        <fullName evidence="3">Glutathione S-transferase</fullName>
    </submittedName>
</protein>
<dbReference type="EMBL" id="BMKW01000001">
    <property type="protein sequence ID" value="GGJ01086.1"/>
    <property type="molecule type" value="Genomic_DNA"/>
</dbReference>
<reference evidence="3" key="1">
    <citation type="journal article" date="2014" name="Int. J. Syst. Evol. Microbiol.">
        <title>Complete genome sequence of Corynebacterium casei LMG S-19264T (=DSM 44701T), isolated from a smear-ripened cheese.</title>
        <authorList>
            <consortium name="US DOE Joint Genome Institute (JGI-PGF)"/>
            <person name="Walter F."/>
            <person name="Albersmeier A."/>
            <person name="Kalinowski J."/>
            <person name="Ruckert C."/>
        </authorList>
    </citation>
    <scope>NUCLEOTIDE SEQUENCE</scope>
    <source>
        <strain evidence="3">CGMCC 1.3617</strain>
    </source>
</reference>
<name>A0A917NHJ0_9PROT</name>
<keyword evidence="4" id="KW-1185">Reference proteome</keyword>
<dbReference type="Pfam" id="PF13409">
    <property type="entry name" value="GST_N_2"/>
    <property type="match status" value="1"/>
</dbReference>
<dbReference type="CDD" id="cd03057">
    <property type="entry name" value="GST_N_Beta"/>
    <property type="match status" value="1"/>
</dbReference>
<dbReference type="SFLD" id="SFLDG00358">
    <property type="entry name" value="Main_(cytGST)"/>
    <property type="match status" value="1"/>
</dbReference>
<sequence>MHRLFYAQGSSSLAAHIALEEAGIEFDVQRIDEDAGEHRRPPYLAINPRGKVPALRLPDGSVLVENIAIQFYAARSNPAAALLPPDPAGEAQVLAIMALFATAVHPAFSHFFAPQRFTGDPVGETGVRERGLATFHEHCRDIDARLAGRVWLFDTYTLADGYAFVFYGWGLRAGLPMEALVHYTAHRARMMARPAVCRVLSREA</sequence>
<comment type="caution">
    <text evidence="3">The sequence shown here is derived from an EMBL/GenBank/DDBJ whole genome shotgun (WGS) entry which is preliminary data.</text>
</comment>
<organism evidence="3 4">
    <name type="scientific">Neoroseomonas lacus</name>
    <dbReference type="NCBI Taxonomy" id="287609"/>
    <lineage>
        <taxon>Bacteria</taxon>
        <taxon>Pseudomonadati</taxon>
        <taxon>Pseudomonadota</taxon>
        <taxon>Alphaproteobacteria</taxon>
        <taxon>Acetobacterales</taxon>
        <taxon>Acetobacteraceae</taxon>
        <taxon>Neoroseomonas</taxon>
    </lineage>
</organism>
<dbReference type="AlphaFoldDB" id="A0A917NHJ0"/>
<dbReference type="SFLD" id="SFLDS00019">
    <property type="entry name" value="Glutathione_Transferase_(cytos"/>
    <property type="match status" value="1"/>
</dbReference>
<dbReference type="PANTHER" id="PTHR44051:SF8">
    <property type="entry name" value="GLUTATHIONE S-TRANSFERASE GSTA"/>
    <property type="match status" value="1"/>
</dbReference>
<reference evidence="3" key="2">
    <citation type="submission" date="2020-09" db="EMBL/GenBank/DDBJ databases">
        <authorList>
            <person name="Sun Q."/>
            <person name="Zhou Y."/>
        </authorList>
    </citation>
    <scope>NUCLEOTIDE SEQUENCE</scope>
    <source>
        <strain evidence="3">CGMCC 1.3617</strain>
    </source>
</reference>
<dbReference type="Proteomes" id="UP000661507">
    <property type="component" value="Unassembled WGS sequence"/>
</dbReference>
<dbReference type="InterPro" id="IPR010987">
    <property type="entry name" value="Glutathione-S-Trfase_C-like"/>
</dbReference>
<dbReference type="PANTHER" id="PTHR44051">
    <property type="entry name" value="GLUTATHIONE S-TRANSFERASE-RELATED"/>
    <property type="match status" value="1"/>
</dbReference>
<dbReference type="SFLD" id="SFLDG01150">
    <property type="entry name" value="Main.1:_Beta-like"/>
    <property type="match status" value="1"/>
</dbReference>
<dbReference type="PROSITE" id="PS50405">
    <property type="entry name" value="GST_CTER"/>
    <property type="match status" value="1"/>
</dbReference>
<proteinExistence type="predicted"/>
<evidence type="ECO:0000313" key="3">
    <source>
        <dbReference type="EMBL" id="GGJ01086.1"/>
    </source>
</evidence>
<dbReference type="Gene3D" id="1.20.1050.10">
    <property type="match status" value="1"/>
</dbReference>
<dbReference type="InterPro" id="IPR004045">
    <property type="entry name" value="Glutathione_S-Trfase_N"/>
</dbReference>
<feature type="domain" description="GST C-terminal" evidence="2">
    <location>
        <begin position="86"/>
        <end position="204"/>
    </location>
</feature>
<accession>A0A917NHJ0</accession>
<feature type="domain" description="GST N-terminal" evidence="1">
    <location>
        <begin position="1"/>
        <end position="81"/>
    </location>
</feature>
<evidence type="ECO:0000259" key="1">
    <source>
        <dbReference type="PROSITE" id="PS50404"/>
    </source>
</evidence>